<proteinExistence type="predicted"/>
<feature type="compositionally biased region" description="Low complexity" evidence="3">
    <location>
        <begin position="41"/>
        <end position="63"/>
    </location>
</feature>
<dbReference type="GO" id="GO:0005737">
    <property type="term" value="C:cytoplasm"/>
    <property type="evidence" value="ECO:0007669"/>
    <property type="project" value="UniProtKB-SubCell"/>
</dbReference>
<dbReference type="PANTHER" id="PTHR46197">
    <property type="entry name" value="PROTEIN ABHD14B-LIKE"/>
    <property type="match status" value="1"/>
</dbReference>
<evidence type="ECO:0000313" key="6">
    <source>
        <dbReference type="EMBL" id="KAG7362153.1"/>
    </source>
</evidence>
<sequence length="270" mass="30369">MPRNNNNNNDRLFSWQTATVIGVTVLLFLYMHSLSQQQRINQPQNVNKQQQQKQQHQQQQQQQGISRMNSIQQGRTETGVEYYHCRPVKDDETKPTQHLILLHGSRFSKEDWKTSGILQQFCSIPGLTVSALDFSVASTHKDFRRLMDESSLFTPPVTAVVTPSASGQIVTEWMTNGHITKMPLYMHTWIPVAVGSVHSTTQTQLQDLKGTGVDILAIYGDQDRVAGHDTSMLLQKWAGATTVELNGGHPCYLDSPDEFVQVIQSHLGLS</sequence>
<keyword evidence="4" id="KW-0472">Membrane</keyword>
<dbReference type="PANTHER" id="PTHR46197:SF3">
    <property type="entry name" value="AB HYDROLASE-1 DOMAIN-CONTAINING PROTEIN"/>
    <property type="match status" value="1"/>
</dbReference>
<name>A0A9K3LHM9_9STRA</name>
<evidence type="ECO:0000256" key="2">
    <source>
        <dbReference type="ARBA" id="ARBA00022490"/>
    </source>
</evidence>
<keyword evidence="4" id="KW-0812">Transmembrane</keyword>
<keyword evidence="4" id="KW-1133">Transmembrane helix</keyword>
<comment type="subcellular location">
    <subcellularLocation>
        <location evidence="1">Cytoplasm</location>
    </subcellularLocation>
</comment>
<keyword evidence="2" id="KW-0963">Cytoplasm</keyword>
<dbReference type="Proteomes" id="UP000693970">
    <property type="component" value="Unassembled WGS sequence"/>
</dbReference>
<reference evidence="6" key="1">
    <citation type="journal article" date="2021" name="Sci. Rep.">
        <title>Diploid genomic architecture of Nitzschia inconspicua, an elite biomass production diatom.</title>
        <authorList>
            <person name="Oliver A."/>
            <person name="Podell S."/>
            <person name="Pinowska A."/>
            <person name="Traller J.C."/>
            <person name="Smith S.R."/>
            <person name="McClure R."/>
            <person name="Beliaev A."/>
            <person name="Bohutskyi P."/>
            <person name="Hill E.A."/>
            <person name="Rabines A."/>
            <person name="Zheng H."/>
            <person name="Allen L.Z."/>
            <person name="Kuo A."/>
            <person name="Grigoriev I.V."/>
            <person name="Allen A.E."/>
            <person name="Hazlebeck D."/>
            <person name="Allen E.E."/>
        </authorList>
    </citation>
    <scope>NUCLEOTIDE SEQUENCE</scope>
    <source>
        <strain evidence="6">Hildebrandi</strain>
    </source>
</reference>
<organism evidence="6 7">
    <name type="scientific">Nitzschia inconspicua</name>
    <dbReference type="NCBI Taxonomy" id="303405"/>
    <lineage>
        <taxon>Eukaryota</taxon>
        <taxon>Sar</taxon>
        <taxon>Stramenopiles</taxon>
        <taxon>Ochrophyta</taxon>
        <taxon>Bacillariophyta</taxon>
        <taxon>Bacillariophyceae</taxon>
        <taxon>Bacillariophycidae</taxon>
        <taxon>Bacillariales</taxon>
        <taxon>Bacillariaceae</taxon>
        <taxon>Nitzschia</taxon>
    </lineage>
</organism>
<evidence type="ECO:0000256" key="4">
    <source>
        <dbReference type="SAM" id="Phobius"/>
    </source>
</evidence>
<dbReference type="OrthoDB" id="284184at2759"/>
<protein>
    <recommendedName>
        <fullName evidence="8">AB hydrolase-1 domain-containing protein</fullName>
    </recommendedName>
</protein>
<accession>A0A9K3LHM9</accession>
<comment type="caution">
    <text evidence="6">The sequence shown here is derived from an EMBL/GenBank/DDBJ whole genome shotgun (WGS) entry which is preliminary data.</text>
</comment>
<dbReference type="EMBL" id="JAGRRH010000041">
    <property type="protein sequence ID" value="KAG7339089.1"/>
    <property type="molecule type" value="Genomic_DNA"/>
</dbReference>
<feature type="transmembrane region" description="Helical" evidence="4">
    <location>
        <begin position="12"/>
        <end position="31"/>
    </location>
</feature>
<evidence type="ECO:0000313" key="7">
    <source>
        <dbReference type="Proteomes" id="UP000693970"/>
    </source>
</evidence>
<reference evidence="6" key="2">
    <citation type="submission" date="2021-04" db="EMBL/GenBank/DDBJ databases">
        <authorList>
            <person name="Podell S."/>
        </authorList>
    </citation>
    <scope>NUCLEOTIDE SEQUENCE</scope>
    <source>
        <strain evidence="6">Hildebrandi</strain>
    </source>
</reference>
<gene>
    <name evidence="5" type="ORF">IV203_017666</name>
    <name evidence="6" type="ORF">IV203_025819</name>
</gene>
<keyword evidence="7" id="KW-1185">Reference proteome</keyword>
<feature type="region of interest" description="Disordered" evidence="3">
    <location>
        <begin position="41"/>
        <end position="68"/>
    </location>
</feature>
<evidence type="ECO:0000256" key="1">
    <source>
        <dbReference type="ARBA" id="ARBA00004496"/>
    </source>
</evidence>
<dbReference type="EMBL" id="JAGRRH010000012">
    <property type="protein sequence ID" value="KAG7362153.1"/>
    <property type="molecule type" value="Genomic_DNA"/>
</dbReference>
<evidence type="ECO:0000313" key="5">
    <source>
        <dbReference type="EMBL" id="KAG7339089.1"/>
    </source>
</evidence>
<evidence type="ECO:0000256" key="3">
    <source>
        <dbReference type="SAM" id="MobiDB-lite"/>
    </source>
</evidence>
<dbReference type="AlphaFoldDB" id="A0A9K3LHM9"/>
<evidence type="ECO:0008006" key="8">
    <source>
        <dbReference type="Google" id="ProtNLM"/>
    </source>
</evidence>